<dbReference type="InterPro" id="IPR029063">
    <property type="entry name" value="SAM-dependent_MTases_sf"/>
</dbReference>
<dbReference type="EMBL" id="NAJQ01001029">
    <property type="protein sequence ID" value="TKA62753.1"/>
    <property type="molecule type" value="Genomic_DNA"/>
</dbReference>
<comment type="caution">
    <text evidence="1">The sequence shown here is derived from an EMBL/GenBank/DDBJ whole genome shotgun (WGS) entry which is preliminary data.</text>
</comment>
<dbReference type="OrthoDB" id="16079at2759"/>
<name>A0A4U0WK37_9PEZI</name>
<organism evidence="1 2">
    <name type="scientific">Friedmanniomyces simplex</name>
    <dbReference type="NCBI Taxonomy" id="329884"/>
    <lineage>
        <taxon>Eukaryota</taxon>
        <taxon>Fungi</taxon>
        <taxon>Dikarya</taxon>
        <taxon>Ascomycota</taxon>
        <taxon>Pezizomycotina</taxon>
        <taxon>Dothideomycetes</taxon>
        <taxon>Dothideomycetidae</taxon>
        <taxon>Mycosphaerellales</taxon>
        <taxon>Teratosphaeriaceae</taxon>
        <taxon>Friedmanniomyces</taxon>
    </lineage>
</organism>
<accession>A0A4U0WK37</accession>
<evidence type="ECO:0008006" key="3">
    <source>
        <dbReference type="Google" id="ProtNLM"/>
    </source>
</evidence>
<evidence type="ECO:0000313" key="1">
    <source>
        <dbReference type="EMBL" id="TKA62753.1"/>
    </source>
</evidence>
<reference evidence="1 2" key="1">
    <citation type="submission" date="2017-03" db="EMBL/GenBank/DDBJ databases">
        <title>Genomes of endolithic fungi from Antarctica.</title>
        <authorList>
            <person name="Coleine C."/>
            <person name="Masonjones S."/>
            <person name="Stajich J.E."/>
        </authorList>
    </citation>
    <scope>NUCLEOTIDE SEQUENCE [LARGE SCALE GENOMIC DNA]</scope>
    <source>
        <strain evidence="1 2">CCFEE 5184</strain>
    </source>
</reference>
<evidence type="ECO:0000313" key="2">
    <source>
        <dbReference type="Proteomes" id="UP000309340"/>
    </source>
</evidence>
<protein>
    <recommendedName>
        <fullName evidence="3">Mitochondrial transcription factor 1</fullName>
    </recommendedName>
</protein>
<dbReference type="Proteomes" id="UP000309340">
    <property type="component" value="Unassembled WGS sequence"/>
</dbReference>
<gene>
    <name evidence="1" type="ORF">B0A55_10974</name>
</gene>
<proteinExistence type="predicted"/>
<sequence>MSWVSRFTADKKYPVTQTLFDIFYKDHKGGRASTGSRVSKKDHYVADLRNDVVSESLCDDTIKYLAPTLEQHKGCTIIDIHPGASVWSSKLHDFLQPKRHLLMEPEEKYFQPFIKPLLEKPGSTYRHTTLVGAHPREFWNNYEKVLGHPELAPMTALPKDDPALRKLDPTLLVIGNLARQYKVHHRNKSVSFGTLVLQQFGYAGLANELFHKGGLVRMLLWLPAAEKYTLLPISEMHRRSMNARLSVGSTITETVGSLDLYNADSTFYARRRQRAPVVEAVLADRAQRWMHDHGMQRPTGRPFLYNRLEADASEEVLSPFETTVSTWRELEAEIDTAEARFGAISSVSLPRSKERRSEDQKQQVEATLLGGMKYPQCGPASTTYHETGLRTPWLAVFADMGLRIMNLEVALCVVEEKAGAGADYERARDRILELDADLEACILQ</sequence>
<dbReference type="Gene3D" id="3.40.50.150">
    <property type="entry name" value="Vaccinia Virus protein VP39"/>
    <property type="match status" value="1"/>
</dbReference>
<feature type="non-terminal residue" evidence="1">
    <location>
        <position position="444"/>
    </location>
</feature>
<dbReference type="AlphaFoldDB" id="A0A4U0WK37"/>
<keyword evidence="2" id="KW-1185">Reference proteome</keyword>